<evidence type="ECO:0000259" key="2">
    <source>
        <dbReference type="Pfam" id="PF04909"/>
    </source>
</evidence>
<dbReference type="GO" id="GO:0016787">
    <property type="term" value="F:hydrolase activity"/>
    <property type="evidence" value="ECO:0007669"/>
    <property type="project" value="InterPro"/>
</dbReference>
<name>A0A2M8QAH5_9CHLR</name>
<dbReference type="InterPro" id="IPR052350">
    <property type="entry name" value="Metallo-dep_Lactonases"/>
</dbReference>
<dbReference type="Gene3D" id="3.20.20.140">
    <property type="entry name" value="Metal-dependent hydrolases"/>
    <property type="match status" value="1"/>
</dbReference>
<accession>A0A2M8QAH5</accession>
<dbReference type="InterPro" id="IPR032466">
    <property type="entry name" value="Metal_Hydrolase"/>
</dbReference>
<dbReference type="EMBL" id="PGTN01000096">
    <property type="protein sequence ID" value="PJF46782.1"/>
    <property type="molecule type" value="Genomic_DNA"/>
</dbReference>
<dbReference type="AlphaFoldDB" id="A0A2M8QAH5"/>
<gene>
    <name evidence="3" type="ORF">CUN48_12045</name>
</gene>
<protein>
    <recommendedName>
        <fullName evidence="2">Amidohydrolase-related domain-containing protein</fullName>
    </recommendedName>
</protein>
<dbReference type="PANTHER" id="PTHR43569">
    <property type="entry name" value="AMIDOHYDROLASE"/>
    <property type="match status" value="1"/>
</dbReference>
<dbReference type="InterPro" id="IPR006680">
    <property type="entry name" value="Amidohydro-rel"/>
</dbReference>
<dbReference type="SUPFAM" id="SSF51556">
    <property type="entry name" value="Metallo-dependent hydrolases"/>
    <property type="match status" value="1"/>
</dbReference>
<organism evidence="3 4">
    <name type="scientific">Candidatus Thermofonsia Clade 3 bacterium</name>
    <dbReference type="NCBI Taxonomy" id="2364212"/>
    <lineage>
        <taxon>Bacteria</taxon>
        <taxon>Bacillati</taxon>
        <taxon>Chloroflexota</taxon>
        <taxon>Candidatus Thermofontia</taxon>
        <taxon>Candidatus Thermofonsia Clade 3</taxon>
    </lineage>
</organism>
<dbReference type="Proteomes" id="UP000230790">
    <property type="component" value="Unassembled WGS sequence"/>
</dbReference>
<dbReference type="Pfam" id="PF04909">
    <property type="entry name" value="Amidohydro_2"/>
    <property type="match status" value="1"/>
</dbReference>
<reference evidence="3 4" key="1">
    <citation type="submission" date="2017-11" db="EMBL/GenBank/DDBJ databases">
        <title>Evolution of Phototrophy in the Chloroflexi Phylum Driven by Horizontal Gene Transfer.</title>
        <authorList>
            <person name="Ward L.M."/>
            <person name="Hemp J."/>
            <person name="Shih P.M."/>
            <person name="Mcglynn S.E."/>
            <person name="Fischer W."/>
        </authorList>
    </citation>
    <scope>NUCLEOTIDE SEQUENCE [LARGE SCALE GENOMIC DNA]</scope>
    <source>
        <strain evidence="3">JP3_7</strain>
    </source>
</reference>
<feature type="domain" description="Amidohydrolase-related" evidence="2">
    <location>
        <begin position="3"/>
        <end position="276"/>
    </location>
</feature>
<dbReference type="PANTHER" id="PTHR43569:SF2">
    <property type="entry name" value="AMIDOHYDROLASE-RELATED DOMAIN-CONTAINING PROTEIN"/>
    <property type="match status" value="1"/>
</dbReference>
<sequence length="278" mass="31616">MRIDTHQHFWNLAKVEYTWLVPAYGPIYANFAPQDLEPQLKAAGIDRTVLVQSANNNEDTVSMLTQAECYEWIGAVVGWVPLYDHHEAAKLLDRYGKHPKWRGVRHLNHEEPDPDWLVRPDVLQGLKLLEERDMTFDVVAIFPKHIGHVPTLAEHAPKLKIIIDHLAKPPIKEKKMDEWRAAMARCAQYPNVYAKISGLNTAADWQNWSAADLKPYIDAAIELFGVDRCMFGSDWPVAILAGDYAKVWRETNEALKGRSQAEIDAVLGGTAQKVYRVE</sequence>
<evidence type="ECO:0000256" key="1">
    <source>
        <dbReference type="ARBA" id="ARBA00038310"/>
    </source>
</evidence>
<comment type="caution">
    <text evidence="3">The sequence shown here is derived from an EMBL/GenBank/DDBJ whole genome shotgun (WGS) entry which is preliminary data.</text>
</comment>
<evidence type="ECO:0000313" key="3">
    <source>
        <dbReference type="EMBL" id="PJF46782.1"/>
    </source>
</evidence>
<comment type="similarity">
    <text evidence="1">Belongs to the metallo-dependent hydrolases superfamily.</text>
</comment>
<evidence type="ECO:0000313" key="4">
    <source>
        <dbReference type="Proteomes" id="UP000230790"/>
    </source>
</evidence>
<proteinExistence type="inferred from homology"/>